<dbReference type="Proteomes" id="UP000323142">
    <property type="component" value="Unassembled WGS sequence"/>
</dbReference>
<keyword evidence="5" id="KW-0378">Hydrolase</keyword>
<evidence type="ECO:0000256" key="2">
    <source>
        <dbReference type="ARBA" id="ARBA00007353"/>
    </source>
</evidence>
<evidence type="ECO:0000313" key="12">
    <source>
        <dbReference type="Proteomes" id="UP000323142"/>
    </source>
</evidence>
<comment type="catalytic activity">
    <reaction evidence="8">
        <text>adenosine + phosphate = alpha-D-ribose 1-phosphate + adenine</text>
        <dbReference type="Rhea" id="RHEA:27642"/>
        <dbReference type="ChEBI" id="CHEBI:16335"/>
        <dbReference type="ChEBI" id="CHEBI:16708"/>
        <dbReference type="ChEBI" id="CHEBI:43474"/>
        <dbReference type="ChEBI" id="CHEBI:57720"/>
        <dbReference type="EC" id="2.4.2.1"/>
    </reaction>
    <physiologicalReaction direction="left-to-right" evidence="8">
        <dbReference type="Rhea" id="RHEA:27643"/>
    </physiologicalReaction>
</comment>
<evidence type="ECO:0000256" key="4">
    <source>
        <dbReference type="ARBA" id="ARBA00022723"/>
    </source>
</evidence>
<protein>
    <recommendedName>
        <fullName evidence="10">Purine nucleoside phosphorylase</fullName>
    </recommendedName>
</protein>
<reference evidence="11 12" key="1">
    <citation type="submission" date="2019-09" db="EMBL/GenBank/DDBJ databases">
        <title>Salinarimonas rosea gen. nov., sp. nov., a new member of the a-2 subgroup of the Proteobacteria.</title>
        <authorList>
            <person name="Liu J."/>
        </authorList>
    </citation>
    <scope>NUCLEOTIDE SEQUENCE [LARGE SCALE GENOMIC DNA]</scope>
    <source>
        <strain evidence="11 12">BN140002</strain>
    </source>
</reference>
<evidence type="ECO:0000313" key="11">
    <source>
        <dbReference type="EMBL" id="KAA2242240.1"/>
    </source>
</evidence>
<evidence type="ECO:0000256" key="9">
    <source>
        <dbReference type="ARBA" id="ARBA00049893"/>
    </source>
</evidence>
<evidence type="ECO:0000256" key="10">
    <source>
        <dbReference type="RuleBase" id="RU361274"/>
    </source>
</evidence>
<evidence type="ECO:0000256" key="3">
    <source>
        <dbReference type="ARBA" id="ARBA00022679"/>
    </source>
</evidence>
<dbReference type="GO" id="GO:0017061">
    <property type="term" value="F:S-methyl-5-thioadenosine phosphorylase activity"/>
    <property type="evidence" value="ECO:0007669"/>
    <property type="project" value="UniProtKB-EC"/>
</dbReference>
<dbReference type="PANTHER" id="PTHR30616">
    <property type="entry name" value="UNCHARACTERIZED PROTEIN YFIH"/>
    <property type="match status" value="1"/>
</dbReference>
<evidence type="ECO:0000256" key="5">
    <source>
        <dbReference type="ARBA" id="ARBA00022801"/>
    </source>
</evidence>
<dbReference type="InterPro" id="IPR011324">
    <property type="entry name" value="Cytotoxic_necrot_fac-like_cat"/>
</dbReference>
<evidence type="ECO:0000256" key="1">
    <source>
        <dbReference type="ARBA" id="ARBA00000553"/>
    </source>
</evidence>
<comment type="similarity">
    <text evidence="2 10">Belongs to the purine nucleoside phosphorylase YfiH/LACC1 family.</text>
</comment>
<evidence type="ECO:0000256" key="7">
    <source>
        <dbReference type="ARBA" id="ARBA00047989"/>
    </source>
</evidence>
<dbReference type="AlphaFoldDB" id="A0A5B2VU99"/>
<comment type="catalytic activity">
    <reaction evidence="7">
        <text>adenosine + H2O + H(+) = inosine + NH4(+)</text>
        <dbReference type="Rhea" id="RHEA:24408"/>
        <dbReference type="ChEBI" id="CHEBI:15377"/>
        <dbReference type="ChEBI" id="CHEBI:15378"/>
        <dbReference type="ChEBI" id="CHEBI:16335"/>
        <dbReference type="ChEBI" id="CHEBI:17596"/>
        <dbReference type="ChEBI" id="CHEBI:28938"/>
        <dbReference type="EC" id="3.5.4.4"/>
    </reaction>
    <physiologicalReaction direction="left-to-right" evidence="7">
        <dbReference type="Rhea" id="RHEA:24409"/>
    </physiologicalReaction>
</comment>
<organism evidence="11 12">
    <name type="scientific">Salinarimonas soli</name>
    <dbReference type="NCBI Taxonomy" id="1638099"/>
    <lineage>
        <taxon>Bacteria</taxon>
        <taxon>Pseudomonadati</taxon>
        <taxon>Pseudomonadota</taxon>
        <taxon>Alphaproteobacteria</taxon>
        <taxon>Hyphomicrobiales</taxon>
        <taxon>Salinarimonadaceae</taxon>
        <taxon>Salinarimonas</taxon>
    </lineage>
</organism>
<keyword evidence="12" id="KW-1185">Reference proteome</keyword>
<comment type="catalytic activity">
    <reaction evidence="9">
        <text>S-methyl-5'-thioadenosine + phosphate = 5-(methylsulfanyl)-alpha-D-ribose 1-phosphate + adenine</text>
        <dbReference type="Rhea" id="RHEA:11852"/>
        <dbReference type="ChEBI" id="CHEBI:16708"/>
        <dbReference type="ChEBI" id="CHEBI:17509"/>
        <dbReference type="ChEBI" id="CHEBI:43474"/>
        <dbReference type="ChEBI" id="CHEBI:58533"/>
        <dbReference type="EC" id="2.4.2.28"/>
    </reaction>
    <physiologicalReaction direction="left-to-right" evidence="9">
        <dbReference type="Rhea" id="RHEA:11853"/>
    </physiologicalReaction>
</comment>
<sequence>MLIEAPALSRIPGLRHAFFTRQGGVSGGIYASLNGGLGSDDDPANVVENRRRMAERLAVAPDALVSLYQIHSADAVVVERPWTYEARPKADAMVTRTPGIALGIGTADCGPILFADAEAGVVGAAHSGWKGAFTGVAEATLKAMEGLGADRGRVVAVLGPTIGAGAYEVGPEFVGRFRDAGVATERFFKPSAREGHAMFDLPAFIGERMREAGVGTFVDLGLCTYSDEERFFSYRRTTHRGEPDYGRLIAAIALTP</sequence>
<dbReference type="PANTHER" id="PTHR30616:SF2">
    <property type="entry name" value="PURINE NUCLEOSIDE PHOSPHORYLASE LACC1"/>
    <property type="match status" value="1"/>
</dbReference>
<dbReference type="InterPro" id="IPR038371">
    <property type="entry name" value="Cu_polyphenol_OxRdtase_sf"/>
</dbReference>
<dbReference type="InterPro" id="IPR003730">
    <property type="entry name" value="Cu_polyphenol_OxRdtase"/>
</dbReference>
<dbReference type="Gene3D" id="3.60.140.10">
    <property type="entry name" value="CNF1/YfiH-like putative cysteine hydrolases"/>
    <property type="match status" value="1"/>
</dbReference>
<dbReference type="SUPFAM" id="SSF64438">
    <property type="entry name" value="CNF1/YfiH-like putative cysteine hydrolases"/>
    <property type="match status" value="1"/>
</dbReference>
<accession>A0A5B2VU99</accession>
<gene>
    <name evidence="11" type="primary">pgeF</name>
    <name evidence="11" type="ORF">F0L46_02835</name>
</gene>
<proteinExistence type="inferred from homology"/>
<dbReference type="RefSeq" id="WP_149815511.1">
    <property type="nucleotide sequence ID" value="NZ_VUOA01000006.1"/>
</dbReference>
<comment type="caution">
    <text evidence="11">The sequence shown here is derived from an EMBL/GenBank/DDBJ whole genome shotgun (WGS) entry which is preliminary data.</text>
</comment>
<dbReference type="GO" id="GO:0005507">
    <property type="term" value="F:copper ion binding"/>
    <property type="evidence" value="ECO:0007669"/>
    <property type="project" value="TreeGrafter"/>
</dbReference>
<keyword evidence="6" id="KW-0862">Zinc</keyword>
<name>A0A5B2VU99_9HYPH</name>
<dbReference type="CDD" id="cd16833">
    <property type="entry name" value="YfiH"/>
    <property type="match status" value="1"/>
</dbReference>
<keyword evidence="4" id="KW-0479">Metal-binding</keyword>
<evidence type="ECO:0000256" key="6">
    <source>
        <dbReference type="ARBA" id="ARBA00022833"/>
    </source>
</evidence>
<comment type="catalytic activity">
    <reaction evidence="1">
        <text>inosine + phosphate = alpha-D-ribose 1-phosphate + hypoxanthine</text>
        <dbReference type="Rhea" id="RHEA:27646"/>
        <dbReference type="ChEBI" id="CHEBI:17368"/>
        <dbReference type="ChEBI" id="CHEBI:17596"/>
        <dbReference type="ChEBI" id="CHEBI:43474"/>
        <dbReference type="ChEBI" id="CHEBI:57720"/>
        <dbReference type="EC" id="2.4.2.1"/>
    </reaction>
    <physiologicalReaction direction="left-to-right" evidence="1">
        <dbReference type="Rhea" id="RHEA:27647"/>
    </physiologicalReaction>
</comment>
<dbReference type="Pfam" id="PF02578">
    <property type="entry name" value="Cu-oxidase_4"/>
    <property type="match status" value="1"/>
</dbReference>
<dbReference type="OrthoDB" id="4279at2"/>
<keyword evidence="3" id="KW-0808">Transferase</keyword>
<dbReference type="NCBIfam" id="TIGR00726">
    <property type="entry name" value="peptidoglycan editing factor PgeF"/>
    <property type="match status" value="1"/>
</dbReference>
<reference evidence="11 12" key="2">
    <citation type="submission" date="2019-09" db="EMBL/GenBank/DDBJ databases">
        <authorList>
            <person name="Jin C."/>
        </authorList>
    </citation>
    <scope>NUCLEOTIDE SEQUENCE [LARGE SCALE GENOMIC DNA]</scope>
    <source>
        <strain evidence="11 12">BN140002</strain>
    </source>
</reference>
<dbReference type="GO" id="GO:0016787">
    <property type="term" value="F:hydrolase activity"/>
    <property type="evidence" value="ECO:0007669"/>
    <property type="project" value="UniProtKB-KW"/>
</dbReference>
<evidence type="ECO:0000256" key="8">
    <source>
        <dbReference type="ARBA" id="ARBA00048968"/>
    </source>
</evidence>
<dbReference type="EMBL" id="VUOA01000006">
    <property type="protein sequence ID" value="KAA2242240.1"/>
    <property type="molecule type" value="Genomic_DNA"/>
</dbReference>